<dbReference type="EMBL" id="JACAZF010000001">
    <property type="protein sequence ID" value="KAF7316575.1"/>
    <property type="molecule type" value="Genomic_DNA"/>
</dbReference>
<feature type="transmembrane region" description="Helical" evidence="1">
    <location>
        <begin position="301"/>
        <end position="321"/>
    </location>
</feature>
<keyword evidence="1" id="KW-0472">Membrane</keyword>
<accession>A0A8H6TFH2</accession>
<protein>
    <submittedName>
        <fullName evidence="2">Uncharacterized protein</fullName>
    </submittedName>
</protein>
<dbReference type="RefSeq" id="XP_037226598.1">
    <property type="nucleotide sequence ID" value="XM_037358688.1"/>
</dbReference>
<feature type="transmembrane region" description="Helical" evidence="1">
    <location>
        <begin position="72"/>
        <end position="91"/>
    </location>
</feature>
<keyword evidence="1" id="KW-0812">Transmembrane</keyword>
<feature type="transmembrane region" description="Helical" evidence="1">
    <location>
        <begin position="328"/>
        <end position="349"/>
    </location>
</feature>
<keyword evidence="1" id="KW-1133">Transmembrane helix</keyword>
<proteinExistence type="predicted"/>
<gene>
    <name evidence="2" type="ORF">MIND_00177200</name>
</gene>
<evidence type="ECO:0000256" key="1">
    <source>
        <dbReference type="SAM" id="Phobius"/>
    </source>
</evidence>
<dbReference type="OrthoDB" id="9451547at2759"/>
<sequence length="424" mass="47075">MALVLKAEALAVASTVFRTTWCSDSAQDFRCLTLWSMNVSAMLFLLSLKSLRSGSYLATLDTACTDINSCRTLFNIIWGCFITVFLTRRQALELWIRWYLVDANGPILQRMKLMAVGLLAPELIIGFATRQYTMARLFAQKYDISLTHGFFIVMGGFIDIAGHPIATDKQLSKPGVVHAIRAVPETALEDKSKGDIFSKGIALCQGLWFILQCVARRAQHLPLTELEIATLAFAALNAVTWLLWLAKPLDVREPLQIALHTTDPPALPVHQGQTLVPATPGPSETANHTSFRNDLLHTTSAQYLFGAVFGGLHCLAWAAFFPSAAEQWLWRVSAVLVTTLPVTLIWFLWTVPVRYISQDIDDFESDSSSLAPYVTTLRAVLVRLDIAAYCVARIILIVLPLSTLRSLPPEAFIDVNWSAYIPHL</sequence>
<dbReference type="AlphaFoldDB" id="A0A8H6TFH2"/>
<feature type="transmembrane region" description="Helical" evidence="1">
    <location>
        <begin position="226"/>
        <end position="246"/>
    </location>
</feature>
<dbReference type="Proteomes" id="UP000636479">
    <property type="component" value="Unassembled WGS sequence"/>
</dbReference>
<organism evidence="2 3">
    <name type="scientific">Mycena indigotica</name>
    <dbReference type="NCBI Taxonomy" id="2126181"/>
    <lineage>
        <taxon>Eukaryota</taxon>
        <taxon>Fungi</taxon>
        <taxon>Dikarya</taxon>
        <taxon>Basidiomycota</taxon>
        <taxon>Agaricomycotina</taxon>
        <taxon>Agaricomycetes</taxon>
        <taxon>Agaricomycetidae</taxon>
        <taxon>Agaricales</taxon>
        <taxon>Marasmiineae</taxon>
        <taxon>Mycenaceae</taxon>
        <taxon>Mycena</taxon>
    </lineage>
</organism>
<comment type="caution">
    <text evidence="2">The sequence shown here is derived from an EMBL/GenBank/DDBJ whole genome shotgun (WGS) entry which is preliminary data.</text>
</comment>
<reference evidence="2" key="1">
    <citation type="submission" date="2020-05" db="EMBL/GenBank/DDBJ databases">
        <title>Mycena genomes resolve the evolution of fungal bioluminescence.</title>
        <authorList>
            <person name="Tsai I.J."/>
        </authorList>
    </citation>
    <scope>NUCLEOTIDE SEQUENCE</scope>
    <source>
        <strain evidence="2">171206Taipei</strain>
    </source>
</reference>
<dbReference type="PANTHER" id="PTHR35043:SF7">
    <property type="entry name" value="TRANSCRIPTION FACTOR DOMAIN-CONTAINING PROTEIN"/>
    <property type="match status" value="1"/>
</dbReference>
<feature type="transmembrane region" description="Helical" evidence="1">
    <location>
        <begin position="111"/>
        <end position="128"/>
    </location>
</feature>
<dbReference type="PANTHER" id="PTHR35043">
    <property type="entry name" value="TRANSCRIPTION FACTOR DOMAIN-CONTAINING PROTEIN"/>
    <property type="match status" value="1"/>
</dbReference>
<name>A0A8H6TFH2_9AGAR</name>
<evidence type="ECO:0000313" key="3">
    <source>
        <dbReference type="Proteomes" id="UP000636479"/>
    </source>
</evidence>
<dbReference type="GeneID" id="59341204"/>
<evidence type="ECO:0000313" key="2">
    <source>
        <dbReference type="EMBL" id="KAF7316575.1"/>
    </source>
</evidence>
<keyword evidence="3" id="KW-1185">Reference proteome</keyword>